<dbReference type="EMBL" id="MK175054">
    <property type="protein sequence ID" value="QFO90885.1"/>
    <property type="molecule type" value="Genomic_DNA"/>
</dbReference>
<keyword evidence="2" id="KW-0496">Mitochondrion</keyword>
<proteinExistence type="predicted"/>
<sequence>MSWIRLLNIVFKDIFLTYSHGFRKGRGVIPFFAHVQKLGKVDRLIQADIVGINIHIFISTLNAHIGQGNDAFCNLIEASDIKDQNRKSYAFFLKGIQRVSPLSPVFLNIFLQKHIMLIHILSQKKEFLVVIYADNFVFAIKKGPESERVSQSFQQMLKESGRKKPSTKRQ</sequence>
<accession>A0A5J6YCA2</accession>
<evidence type="ECO:0000313" key="2">
    <source>
        <dbReference type="EMBL" id="QFO90885.1"/>
    </source>
</evidence>
<evidence type="ECO:0000256" key="1">
    <source>
        <dbReference type="SAM" id="MobiDB-lite"/>
    </source>
</evidence>
<name>A0A5J6YCA2_9POAL</name>
<protein>
    <recommendedName>
        <fullName evidence="3">Reverse transcriptase domain-containing protein</fullName>
    </recommendedName>
</protein>
<evidence type="ECO:0008006" key="3">
    <source>
        <dbReference type="Google" id="ProtNLM"/>
    </source>
</evidence>
<geneLocation type="mitochondrion" evidence="2"/>
<reference evidence="2" key="1">
    <citation type="submission" date="2018-11" db="EMBL/GenBank/DDBJ databases">
        <title>Complete mitochondrial genome sequencing and phylogenetic Analysis of Cynodon dactylon Cynodon transvaalensis.</title>
        <authorList>
            <person name="Huang S."/>
            <person name="Shi Y."/>
            <person name="Jiang S."/>
            <person name="Zhou X."/>
            <person name="Liang J."/>
        </authorList>
    </citation>
    <scope>NUCLEOTIDE SEQUENCE</scope>
</reference>
<gene>
    <name evidence="2" type="primary">ORF170</name>
</gene>
<feature type="compositionally biased region" description="Basic residues" evidence="1">
    <location>
        <begin position="161"/>
        <end position="170"/>
    </location>
</feature>
<organism evidence="2">
    <name type="scientific">Cynodon dactylon x Cynodon transvaalensis</name>
    <dbReference type="NCBI Taxonomy" id="1920021"/>
    <lineage>
        <taxon>Eukaryota</taxon>
        <taxon>Viridiplantae</taxon>
        <taxon>Streptophyta</taxon>
        <taxon>Embryophyta</taxon>
        <taxon>Tracheophyta</taxon>
        <taxon>Spermatophyta</taxon>
        <taxon>Magnoliopsida</taxon>
        <taxon>Liliopsida</taxon>
        <taxon>Poales</taxon>
        <taxon>Poaceae</taxon>
        <taxon>PACMAD clade</taxon>
        <taxon>Chloridoideae</taxon>
        <taxon>Cynodonteae</taxon>
        <taxon>Eleusininae</taxon>
        <taxon>Cynodon</taxon>
    </lineage>
</organism>
<dbReference type="AlphaFoldDB" id="A0A5J6YCA2"/>
<feature type="region of interest" description="Disordered" evidence="1">
    <location>
        <begin position="151"/>
        <end position="170"/>
    </location>
</feature>